<keyword evidence="3" id="KW-1185">Reference proteome</keyword>
<dbReference type="OrthoDB" id="3593474at2759"/>
<dbReference type="EMBL" id="QKRW01000045">
    <property type="protein sequence ID" value="RAL60024.1"/>
    <property type="molecule type" value="Genomic_DNA"/>
</dbReference>
<organism evidence="2 3">
    <name type="scientific">Monilinia fructigena</name>
    <dbReference type="NCBI Taxonomy" id="38457"/>
    <lineage>
        <taxon>Eukaryota</taxon>
        <taxon>Fungi</taxon>
        <taxon>Dikarya</taxon>
        <taxon>Ascomycota</taxon>
        <taxon>Pezizomycotina</taxon>
        <taxon>Leotiomycetes</taxon>
        <taxon>Helotiales</taxon>
        <taxon>Sclerotiniaceae</taxon>
        <taxon>Monilinia</taxon>
    </lineage>
</organism>
<feature type="region of interest" description="Disordered" evidence="1">
    <location>
        <begin position="83"/>
        <end position="239"/>
    </location>
</feature>
<evidence type="ECO:0000313" key="3">
    <source>
        <dbReference type="Proteomes" id="UP000249056"/>
    </source>
</evidence>
<feature type="region of interest" description="Disordered" evidence="1">
    <location>
        <begin position="1"/>
        <end position="29"/>
    </location>
</feature>
<dbReference type="Proteomes" id="UP000249056">
    <property type="component" value="Unassembled WGS sequence"/>
</dbReference>
<dbReference type="AlphaFoldDB" id="A0A395IJE7"/>
<evidence type="ECO:0000256" key="1">
    <source>
        <dbReference type="SAM" id="MobiDB-lite"/>
    </source>
</evidence>
<sequence length="520" mass="58822">MASSVDPQEGTSTNPLQGQDSGYPSLPRVPSLDVISYPDLAFAEEDAEREYEILKRKWRMGIRPEDMVEENVSEYAYFKVQEADTSDRASATRKTPSYGGLKTRLYARPMAARVFSGGRSPQVKQPPESARKPSRRRNPDLIPRTPTGSPRLQPSLFENRPAQTGRFPVNPTVVPPPPSDPSDSHHSSPEGSPRGPPRGPPQRPPSGPPDGGDDPQGSEPDDRQPEKKDSNIGRDLSNLARLYTDNEKYSSEDDSFEYKYKIFVSHCSRIDIQPRFYLKAFPTMLTGIALEFYHANLDRLPQTMNDMRLMFETTFEGDEYHRGIMRKWETVALSDVIRKNPDQSVLECFRLMTAELRELYRGLTGDFREIPGVAPVAPVVPVSRSGLMQVVIPEIRQTRAVANAIPLSVSATYVNDDVSPDFTIYLNEDDESATFATTPDTSMMYQESRKKELQGLMESGVFELVKKSDIPLETRIFNSRFVDEIKNEGTDKAFPKSRLLYRHGRIKERVLFTQSRLFTR</sequence>
<gene>
    <name evidence="2" type="ORF">DID88_000650</name>
</gene>
<proteinExistence type="predicted"/>
<reference evidence="2 3" key="1">
    <citation type="submission" date="2018-06" db="EMBL/GenBank/DDBJ databases">
        <title>Genome Sequence of the Brown Rot Fungal Pathogen Monilinia fructigena.</title>
        <authorList>
            <person name="Landi L."/>
            <person name="De Miccolis Angelini R.M."/>
            <person name="Pollastro S."/>
            <person name="Abate D."/>
            <person name="Faretra F."/>
            <person name="Romanazzi G."/>
        </authorList>
    </citation>
    <scope>NUCLEOTIDE SEQUENCE [LARGE SCALE GENOMIC DNA]</scope>
    <source>
        <strain evidence="2 3">Mfrg269</strain>
    </source>
</reference>
<name>A0A395IJE7_9HELO</name>
<protein>
    <submittedName>
        <fullName evidence="2">Uncharacterized protein</fullName>
    </submittedName>
</protein>
<feature type="compositionally biased region" description="Polar residues" evidence="1">
    <location>
        <begin position="1"/>
        <end position="22"/>
    </location>
</feature>
<comment type="caution">
    <text evidence="2">The sequence shown here is derived from an EMBL/GenBank/DDBJ whole genome shotgun (WGS) entry which is preliminary data.</text>
</comment>
<feature type="compositionally biased region" description="Basic and acidic residues" evidence="1">
    <location>
        <begin position="220"/>
        <end position="232"/>
    </location>
</feature>
<feature type="compositionally biased region" description="Pro residues" evidence="1">
    <location>
        <begin position="194"/>
        <end position="208"/>
    </location>
</feature>
<accession>A0A395IJE7</accession>
<evidence type="ECO:0000313" key="2">
    <source>
        <dbReference type="EMBL" id="RAL60024.1"/>
    </source>
</evidence>